<feature type="region of interest" description="Disordered" evidence="1">
    <location>
        <begin position="1"/>
        <end position="53"/>
    </location>
</feature>
<protein>
    <recommendedName>
        <fullName evidence="2">Ribbon-helix-helix domain-containing protein</fullName>
    </recommendedName>
</protein>
<dbReference type="Proteomes" id="UP001143509">
    <property type="component" value="Unassembled WGS sequence"/>
</dbReference>
<reference evidence="3" key="1">
    <citation type="journal article" date="2014" name="Int. J. Syst. Evol. Microbiol.">
        <title>Complete genome of a new Firmicutes species belonging to the dominant human colonic microbiota ('Ruminococcus bicirculans') reveals two chromosomes and a selective capacity to utilize plant glucans.</title>
        <authorList>
            <consortium name="NISC Comparative Sequencing Program"/>
            <person name="Wegmann U."/>
            <person name="Louis P."/>
            <person name="Goesmann A."/>
            <person name="Henrissat B."/>
            <person name="Duncan S.H."/>
            <person name="Flint H.J."/>
        </authorList>
    </citation>
    <scope>NUCLEOTIDE SEQUENCE</scope>
    <source>
        <strain evidence="3">VKM B-1499</strain>
    </source>
</reference>
<evidence type="ECO:0000313" key="4">
    <source>
        <dbReference type="Proteomes" id="UP001143509"/>
    </source>
</evidence>
<evidence type="ECO:0000313" key="3">
    <source>
        <dbReference type="EMBL" id="GLK49783.1"/>
    </source>
</evidence>
<dbReference type="InterPro" id="IPR027373">
    <property type="entry name" value="RHH_dom"/>
</dbReference>
<sequence>MQGSLGEDRLPLRPHKRRSRLAPECDKLRRIGERHAQPLHDPRAPTEHREMSGLTKRSVVLAGHATSVALEPEFWAVLDRIAAARSFSKAQLLADIDANRGRRPLASACRLLALSWVAEHGPAA</sequence>
<feature type="compositionally biased region" description="Basic and acidic residues" evidence="1">
    <location>
        <begin position="1"/>
        <end position="11"/>
    </location>
</feature>
<gene>
    <name evidence="3" type="ORF">GCM10017620_27570</name>
</gene>
<name>A0ABQ5TF45_9CAUL</name>
<evidence type="ECO:0000256" key="1">
    <source>
        <dbReference type="SAM" id="MobiDB-lite"/>
    </source>
</evidence>
<keyword evidence="4" id="KW-1185">Reference proteome</keyword>
<dbReference type="InterPro" id="IPR038268">
    <property type="entry name" value="RHH_sf"/>
</dbReference>
<evidence type="ECO:0000259" key="2">
    <source>
        <dbReference type="Pfam" id="PF13467"/>
    </source>
</evidence>
<dbReference type="EMBL" id="BSFD01000011">
    <property type="protein sequence ID" value="GLK49783.1"/>
    <property type="molecule type" value="Genomic_DNA"/>
</dbReference>
<feature type="compositionally biased region" description="Basic and acidic residues" evidence="1">
    <location>
        <begin position="21"/>
        <end position="51"/>
    </location>
</feature>
<dbReference type="Pfam" id="PF13467">
    <property type="entry name" value="RHH_4"/>
    <property type="match status" value="1"/>
</dbReference>
<feature type="domain" description="Ribbon-helix-helix" evidence="2">
    <location>
        <begin position="55"/>
        <end position="116"/>
    </location>
</feature>
<proteinExistence type="predicted"/>
<accession>A0ABQ5TF45</accession>
<reference evidence="3" key="2">
    <citation type="submission" date="2023-01" db="EMBL/GenBank/DDBJ databases">
        <authorList>
            <person name="Sun Q."/>
            <person name="Evtushenko L."/>
        </authorList>
    </citation>
    <scope>NUCLEOTIDE SEQUENCE</scope>
    <source>
        <strain evidence="3">VKM B-1499</strain>
    </source>
</reference>
<comment type="caution">
    <text evidence="3">The sequence shown here is derived from an EMBL/GenBank/DDBJ whole genome shotgun (WGS) entry which is preliminary data.</text>
</comment>
<organism evidence="3 4">
    <name type="scientific">Brevundimonas intermedia</name>
    <dbReference type="NCBI Taxonomy" id="74315"/>
    <lineage>
        <taxon>Bacteria</taxon>
        <taxon>Pseudomonadati</taxon>
        <taxon>Pseudomonadota</taxon>
        <taxon>Alphaproteobacteria</taxon>
        <taxon>Caulobacterales</taxon>
        <taxon>Caulobacteraceae</taxon>
        <taxon>Brevundimonas</taxon>
    </lineage>
</organism>
<dbReference type="Gene3D" id="1.10.3990.20">
    <property type="entry name" value="protein bp1543"/>
    <property type="match status" value="1"/>
</dbReference>